<name>A0AAD6YT66_9AGAR</name>
<dbReference type="Gene3D" id="3.30.160.60">
    <property type="entry name" value="Classic Zinc Finger"/>
    <property type="match status" value="1"/>
</dbReference>
<dbReference type="GO" id="GO:1990837">
    <property type="term" value="F:sequence-specific double-stranded DNA binding"/>
    <property type="evidence" value="ECO:0007669"/>
    <property type="project" value="UniProtKB-ARBA"/>
</dbReference>
<dbReference type="FunFam" id="3.30.160.60:FF:000303">
    <property type="entry name" value="Zinc finger protein 41"/>
    <property type="match status" value="1"/>
</dbReference>
<keyword evidence="9" id="KW-1185">Reference proteome</keyword>
<protein>
    <recommendedName>
        <fullName evidence="7">C2H2-type domain-containing protein</fullName>
    </recommendedName>
</protein>
<dbReference type="Proteomes" id="UP001219525">
    <property type="component" value="Unassembled WGS sequence"/>
</dbReference>
<feature type="region of interest" description="Disordered" evidence="6">
    <location>
        <begin position="70"/>
        <end position="101"/>
    </location>
</feature>
<keyword evidence="2" id="KW-0677">Repeat</keyword>
<evidence type="ECO:0000256" key="1">
    <source>
        <dbReference type="ARBA" id="ARBA00022723"/>
    </source>
</evidence>
<feature type="domain" description="C2H2-type" evidence="7">
    <location>
        <begin position="57"/>
        <end position="85"/>
    </location>
</feature>
<evidence type="ECO:0000313" key="9">
    <source>
        <dbReference type="Proteomes" id="UP001219525"/>
    </source>
</evidence>
<feature type="domain" description="C2H2-type" evidence="7">
    <location>
        <begin position="29"/>
        <end position="56"/>
    </location>
</feature>
<dbReference type="SMART" id="SM00355">
    <property type="entry name" value="ZnF_C2H2"/>
    <property type="match status" value="2"/>
</dbReference>
<dbReference type="InterPro" id="IPR036236">
    <property type="entry name" value="Znf_C2H2_sf"/>
</dbReference>
<dbReference type="EMBL" id="JARJCW010000002">
    <property type="protein sequence ID" value="KAJ7228670.1"/>
    <property type="molecule type" value="Genomic_DNA"/>
</dbReference>
<evidence type="ECO:0000256" key="6">
    <source>
        <dbReference type="SAM" id="MobiDB-lite"/>
    </source>
</evidence>
<sequence length="101" mass="11723">MSWGPCAYQSKKQLVKRHIETTHLEFKPFVCDICSKAFPQKTSLDIHHNGHTGNTPHECIYKCGHSFKDPARRHRHHVDKHGHKPKQHHGKKKHQGPKSLI</sequence>
<evidence type="ECO:0000256" key="5">
    <source>
        <dbReference type="PROSITE-ProRule" id="PRU00042"/>
    </source>
</evidence>
<evidence type="ECO:0000256" key="2">
    <source>
        <dbReference type="ARBA" id="ARBA00022737"/>
    </source>
</evidence>
<accession>A0AAD6YT66</accession>
<reference evidence="8" key="1">
    <citation type="submission" date="2023-03" db="EMBL/GenBank/DDBJ databases">
        <title>Massive genome expansion in bonnet fungi (Mycena s.s.) driven by repeated elements and novel gene families across ecological guilds.</title>
        <authorList>
            <consortium name="Lawrence Berkeley National Laboratory"/>
            <person name="Harder C.B."/>
            <person name="Miyauchi S."/>
            <person name="Viragh M."/>
            <person name="Kuo A."/>
            <person name="Thoen E."/>
            <person name="Andreopoulos B."/>
            <person name="Lu D."/>
            <person name="Skrede I."/>
            <person name="Drula E."/>
            <person name="Henrissat B."/>
            <person name="Morin E."/>
            <person name="Kohler A."/>
            <person name="Barry K."/>
            <person name="LaButti K."/>
            <person name="Morin E."/>
            <person name="Salamov A."/>
            <person name="Lipzen A."/>
            <person name="Mereny Z."/>
            <person name="Hegedus B."/>
            <person name="Baldrian P."/>
            <person name="Stursova M."/>
            <person name="Weitz H."/>
            <person name="Taylor A."/>
            <person name="Grigoriev I.V."/>
            <person name="Nagy L.G."/>
            <person name="Martin F."/>
            <person name="Kauserud H."/>
        </authorList>
    </citation>
    <scope>NUCLEOTIDE SEQUENCE</scope>
    <source>
        <strain evidence="8">9144</strain>
    </source>
</reference>
<evidence type="ECO:0000256" key="4">
    <source>
        <dbReference type="ARBA" id="ARBA00022833"/>
    </source>
</evidence>
<dbReference type="PROSITE" id="PS00028">
    <property type="entry name" value="ZINC_FINGER_C2H2_1"/>
    <property type="match status" value="2"/>
</dbReference>
<evidence type="ECO:0000259" key="7">
    <source>
        <dbReference type="PROSITE" id="PS50157"/>
    </source>
</evidence>
<dbReference type="GO" id="GO:0008270">
    <property type="term" value="F:zinc ion binding"/>
    <property type="evidence" value="ECO:0007669"/>
    <property type="project" value="UniProtKB-KW"/>
</dbReference>
<dbReference type="InterPro" id="IPR013087">
    <property type="entry name" value="Znf_C2H2_type"/>
</dbReference>
<evidence type="ECO:0000256" key="3">
    <source>
        <dbReference type="ARBA" id="ARBA00022771"/>
    </source>
</evidence>
<keyword evidence="3 5" id="KW-0863">Zinc-finger</keyword>
<gene>
    <name evidence="8" type="ORF">GGX14DRAFT_70387</name>
</gene>
<feature type="compositionally biased region" description="Basic residues" evidence="6">
    <location>
        <begin position="71"/>
        <end position="101"/>
    </location>
</feature>
<evidence type="ECO:0000313" key="8">
    <source>
        <dbReference type="EMBL" id="KAJ7228670.1"/>
    </source>
</evidence>
<proteinExistence type="predicted"/>
<comment type="caution">
    <text evidence="8">The sequence shown here is derived from an EMBL/GenBank/DDBJ whole genome shotgun (WGS) entry which is preliminary data.</text>
</comment>
<dbReference type="PROSITE" id="PS50157">
    <property type="entry name" value="ZINC_FINGER_C2H2_2"/>
    <property type="match status" value="2"/>
</dbReference>
<keyword evidence="1" id="KW-0479">Metal-binding</keyword>
<keyword evidence="4" id="KW-0862">Zinc</keyword>
<dbReference type="AlphaFoldDB" id="A0AAD6YT66"/>
<organism evidence="8 9">
    <name type="scientific">Mycena pura</name>
    <dbReference type="NCBI Taxonomy" id="153505"/>
    <lineage>
        <taxon>Eukaryota</taxon>
        <taxon>Fungi</taxon>
        <taxon>Dikarya</taxon>
        <taxon>Basidiomycota</taxon>
        <taxon>Agaricomycotina</taxon>
        <taxon>Agaricomycetes</taxon>
        <taxon>Agaricomycetidae</taxon>
        <taxon>Agaricales</taxon>
        <taxon>Marasmiineae</taxon>
        <taxon>Mycenaceae</taxon>
        <taxon>Mycena</taxon>
    </lineage>
</organism>
<dbReference type="SUPFAM" id="SSF57667">
    <property type="entry name" value="beta-beta-alpha zinc fingers"/>
    <property type="match status" value="1"/>
</dbReference>